<dbReference type="Proteomes" id="UP000066042">
    <property type="component" value="Chromosome"/>
</dbReference>
<evidence type="ECO:0000313" key="2">
    <source>
        <dbReference type="Proteomes" id="UP000066042"/>
    </source>
</evidence>
<dbReference type="InterPro" id="IPR007366">
    <property type="entry name" value="DUF432"/>
</dbReference>
<proteinExistence type="predicted"/>
<dbReference type="RefSeq" id="WP_056934670.1">
    <property type="nucleotide sequence ID" value="NZ_CP013050.1"/>
</dbReference>
<dbReference type="STRING" id="55802.TBCH5v1_2349"/>
<reference evidence="1 2" key="1">
    <citation type="journal article" date="2016" name="Genome Announc.">
        <title>Complete genome sequence of the hyperthermophilic and piezophilic archaeon Thermococcus barophilus Ch5, capable of growth at the expense of hydrogenogenesis from carbon monoxide and formate.</title>
        <authorList>
            <person name="Oger P."/>
            <person name="Sokolova T.G."/>
            <person name="Kozhevnikova D.A."/>
            <person name="Taranov E.A."/>
            <person name="Vannier P."/>
            <person name="Lee H.S."/>
            <person name="Kwon K.K."/>
            <person name="Kang S.G."/>
            <person name="Lee J.H."/>
            <person name="Bonch-Osmolovskaya E.A."/>
            <person name="Lebedinsky A.V."/>
        </authorList>
    </citation>
    <scope>NUCLEOTIDE SEQUENCE [LARGE SCALE GENOMIC DNA]</scope>
    <source>
        <strain evidence="2">Ch5</strain>
    </source>
</reference>
<gene>
    <name evidence="1" type="ORF">TBCH5v1_2349</name>
</gene>
<dbReference type="Pfam" id="PF04254">
    <property type="entry name" value="DUF432"/>
    <property type="match status" value="1"/>
</dbReference>
<organism evidence="1 2">
    <name type="scientific">Thermococcus barophilus</name>
    <dbReference type="NCBI Taxonomy" id="55802"/>
    <lineage>
        <taxon>Archaea</taxon>
        <taxon>Methanobacteriati</taxon>
        <taxon>Methanobacteriota</taxon>
        <taxon>Thermococci</taxon>
        <taxon>Thermococcales</taxon>
        <taxon>Thermococcaceae</taxon>
        <taxon>Thermococcus</taxon>
    </lineage>
</organism>
<evidence type="ECO:0000313" key="1">
    <source>
        <dbReference type="EMBL" id="ALM76244.1"/>
    </source>
</evidence>
<evidence type="ECO:0008006" key="3">
    <source>
        <dbReference type="Google" id="ProtNLM"/>
    </source>
</evidence>
<dbReference type="EMBL" id="CP013050">
    <property type="protein sequence ID" value="ALM76244.1"/>
    <property type="molecule type" value="Genomic_DNA"/>
</dbReference>
<sequence>MFGEYDLKTRFIRVFDKKIHLTEETEDIVVYRRDEVKRIIKKSGKLKILPSPAIGYGVKLLMIRFDEPIAIPPKDTISGYAEAPVEVDVKLGKLTIDHFILGKEKYALYGTVDVGVITRYHRSPFYLKEPESVGIAKIVISNPSKEWKIVDRVVFPIKDSVMFYNAEKAYYPLLIVTLKTDTPEVNNTGKPPEENLIPTKEALSLPNFLMRW</sequence>
<dbReference type="AlphaFoldDB" id="A0A0S1XER6"/>
<dbReference type="PIRSF" id="PIRSF019202">
    <property type="entry name" value="UCP019202"/>
    <property type="match status" value="1"/>
</dbReference>
<dbReference type="GeneID" id="26137565"/>
<accession>A0A0S1XER6</accession>
<protein>
    <recommendedName>
        <fullName evidence="3">DUF432 domain-containing protein</fullName>
    </recommendedName>
</protein>
<name>A0A0S1XER6_THEBA</name>
<dbReference type="PATRIC" id="fig|55802.8.peg.2329"/>